<evidence type="ECO:0000313" key="1">
    <source>
        <dbReference type="EMBL" id="VVO08987.1"/>
    </source>
</evidence>
<protein>
    <submittedName>
        <fullName evidence="1">Uncharacterized protein</fullName>
    </submittedName>
</protein>
<dbReference type="AlphaFoldDB" id="A0A5E7CVB2"/>
<gene>
    <name evidence="1" type="ORF">PS723_03260</name>
</gene>
<organism evidence="1 2">
    <name type="scientific">Pseudomonas fluorescens</name>
    <dbReference type="NCBI Taxonomy" id="294"/>
    <lineage>
        <taxon>Bacteria</taxon>
        <taxon>Pseudomonadati</taxon>
        <taxon>Pseudomonadota</taxon>
        <taxon>Gammaproteobacteria</taxon>
        <taxon>Pseudomonadales</taxon>
        <taxon>Pseudomonadaceae</taxon>
        <taxon>Pseudomonas</taxon>
    </lineage>
</organism>
<proteinExistence type="predicted"/>
<reference evidence="1 2" key="1">
    <citation type="submission" date="2019-09" db="EMBL/GenBank/DDBJ databases">
        <authorList>
            <person name="Chandra G."/>
            <person name="Truman W A."/>
        </authorList>
    </citation>
    <scope>NUCLEOTIDE SEQUENCE [LARGE SCALE GENOMIC DNA]</scope>
    <source>
        <strain evidence="1">PS723</strain>
    </source>
</reference>
<dbReference type="Proteomes" id="UP000379480">
    <property type="component" value="Unassembled WGS sequence"/>
</dbReference>
<name>A0A5E7CVB2_PSEFL</name>
<dbReference type="RefSeq" id="WP_150804651.1">
    <property type="nucleotide sequence ID" value="NZ_CABVHY010000015.1"/>
</dbReference>
<dbReference type="EMBL" id="CABVHY010000015">
    <property type="protein sequence ID" value="VVO08987.1"/>
    <property type="molecule type" value="Genomic_DNA"/>
</dbReference>
<evidence type="ECO:0000313" key="2">
    <source>
        <dbReference type="Proteomes" id="UP000379480"/>
    </source>
</evidence>
<dbReference type="OrthoDB" id="6894288at2"/>
<accession>A0A5E7CVB2</accession>
<sequence>MPRLVKPSDYVLQAVMDKKIYILPWERRLCPGNPTEEPEQGALLYNNYILNFIHGVTPRPPSERVIEIAQWCLAMAGEPARALADDLSAAYLSRYSFRLDDVSKYDDESKEFRGHLAVWSDEIKKLPATLVMALRARAAGLLRH</sequence>